<dbReference type="InterPro" id="IPR037401">
    <property type="entry name" value="SnoaL-like"/>
</dbReference>
<dbReference type="Gene3D" id="3.10.450.50">
    <property type="match status" value="1"/>
</dbReference>
<dbReference type="EMBL" id="JBHRYE010000010">
    <property type="protein sequence ID" value="MFC3670846.1"/>
    <property type="molecule type" value="Genomic_DNA"/>
</dbReference>
<dbReference type="InterPro" id="IPR032710">
    <property type="entry name" value="NTF2-like_dom_sf"/>
</dbReference>
<evidence type="ECO:0000313" key="3">
    <source>
        <dbReference type="Proteomes" id="UP001595683"/>
    </source>
</evidence>
<organism evidence="2 3">
    <name type="scientific">Novosphingobium pokkalii</name>
    <dbReference type="NCBI Taxonomy" id="1770194"/>
    <lineage>
        <taxon>Bacteria</taxon>
        <taxon>Pseudomonadati</taxon>
        <taxon>Pseudomonadota</taxon>
        <taxon>Alphaproteobacteria</taxon>
        <taxon>Sphingomonadales</taxon>
        <taxon>Sphingomonadaceae</taxon>
        <taxon>Novosphingobium</taxon>
    </lineage>
</organism>
<evidence type="ECO:0000259" key="1">
    <source>
        <dbReference type="Pfam" id="PF12680"/>
    </source>
</evidence>
<gene>
    <name evidence="2" type="ORF">ACFOOT_05375</name>
</gene>
<protein>
    <submittedName>
        <fullName evidence="2">Nuclear transport factor 2 family protein</fullName>
    </submittedName>
</protein>
<sequence>MQLGLAAWHRAMLAGCPEDMLAELVADDAVFHSPVLQTPQTGREAVLLHLTAACRTLRQTRFAYVRELTDGHEAALEFDAMLDGVTVNGVHLLRFDLEGRIVDFKVMVRPFAAADLLWRKMAEALEDG</sequence>
<dbReference type="RefSeq" id="WP_191322892.1">
    <property type="nucleotide sequence ID" value="NZ_BMZP01000002.1"/>
</dbReference>
<accession>A0ABV7V2C4</accession>
<keyword evidence="3" id="KW-1185">Reference proteome</keyword>
<reference evidence="3" key="1">
    <citation type="journal article" date="2019" name="Int. J. Syst. Evol. Microbiol.">
        <title>The Global Catalogue of Microorganisms (GCM) 10K type strain sequencing project: providing services to taxonomists for standard genome sequencing and annotation.</title>
        <authorList>
            <consortium name="The Broad Institute Genomics Platform"/>
            <consortium name="The Broad Institute Genome Sequencing Center for Infectious Disease"/>
            <person name="Wu L."/>
            <person name="Ma J."/>
        </authorList>
    </citation>
    <scope>NUCLEOTIDE SEQUENCE [LARGE SCALE GENOMIC DNA]</scope>
    <source>
        <strain evidence="3">KCTC 42224</strain>
    </source>
</reference>
<evidence type="ECO:0000313" key="2">
    <source>
        <dbReference type="EMBL" id="MFC3670846.1"/>
    </source>
</evidence>
<dbReference type="SUPFAM" id="SSF54427">
    <property type="entry name" value="NTF2-like"/>
    <property type="match status" value="1"/>
</dbReference>
<feature type="domain" description="SnoaL-like" evidence="1">
    <location>
        <begin position="7"/>
        <end position="103"/>
    </location>
</feature>
<proteinExistence type="predicted"/>
<dbReference type="Pfam" id="PF12680">
    <property type="entry name" value="SnoaL_2"/>
    <property type="match status" value="1"/>
</dbReference>
<dbReference type="Proteomes" id="UP001595683">
    <property type="component" value="Unassembled WGS sequence"/>
</dbReference>
<name>A0ABV7V2C4_9SPHN</name>
<comment type="caution">
    <text evidence="2">The sequence shown here is derived from an EMBL/GenBank/DDBJ whole genome shotgun (WGS) entry which is preliminary data.</text>
</comment>